<dbReference type="EMBL" id="GISG01157846">
    <property type="protein sequence ID" value="MBA4648975.1"/>
    <property type="molecule type" value="Transcribed_RNA"/>
</dbReference>
<accession>A0A7C8ZSS7</accession>
<name>A0A7C8ZSS7_OPUST</name>
<sequence>MGRVNTIVGANATSLHYLFLLGGGGEKQTCIVQKRTKKVASEVEHSSRIREMNTSITHLKDVTITSRESTFSINSFEMKAQQLYCSRTCATSNGLLEQY</sequence>
<dbReference type="AlphaFoldDB" id="A0A7C8ZSS7"/>
<proteinExistence type="predicted"/>
<reference evidence="1" key="1">
    <citation type="journal article" date="2013" name="J. Plant Res.">
        <title>Effect of fungi and light on seed germination of three Opuntia species from semiarid lands of central Mexico.</title>
        <authorList>
            <person name="Delgado-Sanchez P."/>
            <person name="Jimenez-Bremont J.F."/>
            <person name="Guerrero-Gonzalez Mde L."/>
            <person name="Flores J."/>
        </authorList>
    </citation>
    <scope>NUCLEOTIDE SEQUENCE</scope>
    <source>
        <tissue evidence="1">Cladode</tissue>
    </source>
</reference>
<protein>
    <submittedName>
        <fullName evidence="1">Uncharacterized protein</fullName>
    </submittedName>
</protein>
<reference evidence="1" key="2">
    <citation type="submission" date="2020-07" db="EMBL/GenBank/DDBJ databases">
        <authorList>
            <person name="Vera ALvarez R."/>
            <person name="Arias-Moreno D.M."/>
            <person name="Jimenez-Jacinto V."/>
            <person name="Jimenez-Bremont J.F."/>
            <person name="Swaminathan K."/>
            <person name="Moose S.P."/>
            <person name="Guerrero-Gonzalez M.L."/>
            <person name="Marino-Ramirez L."/>
            <person name="Landsman D."/>
            <person name="Rodriguez-Kessler M."/>
            <person name="Delgado-Sanchez P."/>
        </authorList>
    </citation>
    <scope>NUCLEOTIDE SEQUENCE</scope>
    <source>
        <tissue evidence="1">Cladode</tissue>
    </source>
</reference>
<organism evidence="1">
    <name type="scientific">Opuntia streptacantha</name>
    <name type="common">Prickly pear cactus</name>
    <name type="synonym">Opuntia cardona</name>
    <dbReference type="NCBI Taxonomy" id="393608"/>
    <lineage>
        <taxon>Eukaryota</taxon>
        <taxon>Viridiplantae</taxon>
        <taxon>Streptophyta</taxon>
        <taxon>Embryophyta</taxon>
        <taxon>Tracheophyta</taxon>
        <taxon>Spermatophyta</taxon>
        <taxon>Magnoliopsida</taxon>
        <taxon>eudicotyledons</taxon>
        <taxon>Gunneridae</taxon>
        <taxon>Pentapetalae</taxon>
        <taxon>Caryophyllales</taxon>
        <taxon>Cactineae</taxon>
        <taxon>Cactaceae</taxon>
        <taxon>Opuntioideae</taxon>
        <taxon>Opuntia</taxon>
    </lineage>
</organism>
<evidence type="ECO:0000313" key="1">
    <source>
        <dbReference type="EMBL" id="MBA4648975.1"/>
    </source>
</evidence>